<keyword evidence="8" id="KW-0067">ATP-binding</keyword>
<dbReference type="GO" id="GO:0008385">
    <property type="term" value="C:IkappaB kinase complex"/>
    <property type="evidence" value="ECO:0007669"/>
    <property type="project" value="TreeGrafter"/>
</dbReference>
<evidence type="ECO:0000256" key="6">
    <source>
        <dbReference type="ARBA" id="ARBA00022741"/>
    </source>
</evidence>
<keyword evidence="5" id="KW-0808">Transferase</keyword>
<gene>
    <name evidence="11" type="primary">106088471</name>
</gene>
<feature type="domain" description="Protein kinase" evidence="10">
    <location>
        <begin position="12"/>
        <end position="314"/>
    </location>
</feature>
<keyword evidence="4" id="KW-0723">Serine/threonine-protein kinase</keyword>
<evidence type="ECO:0000256" key="9">
    <source>
        <dbReference type="ARBA" id="ARBA00048789"/>
    </source>
</evidence>
<dbReference type="InterPro" id="IPR011009">
    <property type="entry name" value="Kinase-like_dom_sf"/>
</dbReference>
<dbReference type="Proteomes" id="UP000095300">
    <property type="component" value="Unassembled WGS sequence"/>
</dbReference>
<evidence type="ECO:0000256" key="8">
    <source>
        <dbReference type="ARBA" id="ARBA00022840"/>
    </source>
</evidence>
<sequence length="756" mass="87891">MQQQSFRSFGDWDNIQSLGEGGFGEVYRWRNKFTGQEIATKSLKPKAKFRPDELVRFKNRWIQEYNWIQELEIPYIVGAVTLSDSTFLAYLNGQHFYKNLPVIVMEYCNGGDLRSIMERKEHFNGLHEHDIRAVLKTLRHAVEYLHVHCKIEHRDIKPENIVLNLNGDVKHYKLTDFGYAREIPEATLEQSVVGTRHYVAPEVIHPGSYKNTVDYWSVGVVIFEIICGIRPFIPHREFKDILTNVLEKPVDCIAITEAIDPTGAFNFENNLFPQNQCSPIFIEKIEKWLKLALDTNYKTRGSDQNGTLKFYTDLDKILESKILSVFSLSSYEFFYYDVNAFETIVQFFEKLALDSNVPQKSMYITLPTLHPLQRLEYAKHPADFYVPEWSDTSNLSNPPVMLYMADVKKHKCDYNVNKGNETDTIMKCINIDQQMYHEVPIWFLEQFERHVGHILSKYKHHLDCYVKGLYESVMSMEQDVFLYEPTIEKIHSDVLILCGRIKQFQHTVQMSPQSKNSQKWLEIVGTYQSKYETHKEMVASIARRYKSVRKHCHDLADAAIFKKFSEEDIYGVGRFRDFIQQTRNTRIPNADRMTECLKFFDECNNVNQKFSRSPIVPIHDKIVSQYDMFLKIQDVIKGVAQSINKLENDLDAETKVLLRWNFQNNADDHLSMKMESLNMVDNCSVPFSLLNGDGQMNGFQQTDTSNLIQEAEFLTNSISAILGDNNSMPMCVDDNNTMAVCADDNMEHIPMTVKDI</sequence>
<organism evidence="11 12">
    <name type="scientific">Stomoxys calcitrans</name>
    <name type="common">Stable fly</name>
    <name type="synonym">Conops calcitrans</name>
    <dbReference type="NCBI Taxonomy" id="35570"/>
    <lineage>
        <taxon>Eukaryota</taxon>
        <taxon>Metazoa</taxon>
        <taxon>Ecdysozoa</taxon>
        <taxon>Arthropoda</taxon>
        <taxon>Hexapoda</taxon>
        <taxon>Insecta</taxon>
        <taxon>Pterygota</taxon>
        <taxon>Neoptera</taxon>
        <taxon>Endopterygota</taxon>
        <taxon>Diptera</taxon>
        <taxon>Brachycera</taxon>
        <taxon>Muscomorpha</taxon>
        <taxon>Muscoidea</taxon>
        <taxon>Muscidae</taxon>
        <taxon>Stomoxys</taxon>
    </lineage>
</organism>
<dbReference type="EC" id="2.7.11.10" evidence="2"/>
<dbReference type="STRING" id="35570.A0A1I8PJC3"/>
<dbReference type="PANTHER" id="PTHR22969:SF17">
    <property type="entry name" value="INHIBITOR OF NUCLEAR FACTOR KAPPA-B KINASE SUBUNIT BETA"/>
    <property type="match status" value="1"/>
</dbReference>
<dbReference type="AlphaFoldDB" id="A0A1I8PJC3"/>
<reference evidence="11" key="1">
    <citation type="submission" date="2020-05" db="UniProtKB">
        <authorList>
            <consortium name="EnsemblMetazoa"/>
        </authorList>
    </citation>
    <scope>IDENTIFICATION</scope>
    <source>
        <strain evidence="11">USDA</strain>
    </source>
</reference>
<dbReference type="GO" id="GO:0045944">
    <property type="term" value="P:positive regulation of transcription by RNA polymerase II"/>
    <property type="evidence" value="ECO:0007669"/>
    <property type="project" value="TreeGrafter"/>
</dbReference>
<dbReference type="GO" id="GO:0005524">
    <property type="term" value="F:ATP binding"/>
    <property type="evidence" value="ECO:0007669"/>
    <property type="project" value="UniProtKB-KW"/>
</dbReference>
<comment type="catalytic activity">
    <reaction evidence="9">
        <text>L-seryl-[I-kappa-B protein] + ATP = O-phospho-L-seryl-[I-kappa-B protein] + ADP + H(+)</text>
        <dbReference type="Rhea" id="RHEA:19073"/>
        <dbReference type="Rhea" id="RHEA-COMP:13698"/>
        <dbReference type="Rhea" id="RHEA-COMP:13699"/>
        <dbReference type="ChEBI" id="CHEBI:15378"/>
        <dbReference type="ChEBI" id="CHEBI:29999"/>
        <dbReference type="ChEBI" id="CHEBI:30616"/>
        <dbReference type="ChEBI" id="CHEBI:83421"/>
        <dbReference type="ChEBI" id="CHEBI:456216"/>
        <dbReference type="EC" id="2.7.11.10"/>
    </reaction>
</comment>
<dbReference type="Gene3D" id="1.10.510.10">
    <property type="entry name" value="Transferase(Phosphotransferase) domain 1"/>
    <property type="match status" value="1"/>
</dbReference>
<evidence type="ECO:0000313" key="12">
    <source>
        <dbReference type="Proteomes" id="UP000095300"/>
    </source>
</evidence>
<dbReference type="PROSITE" id="PS50011">
    <property type="entry name" value="PROTEIN_KINASE_DOM"/>
    <property type="match status" value="1"/>
</dbReference>
<dbReference type="InterPro" id="IPR008271">
    <property type="entry name" value="Ser/Thr_kinase_AS"/>
</dbReference>
<keyword evidence="7" id="KW-0418">Kinase</keyword>
<dbReference type="SUPFAM" id="SSF56112">
    <property type="entry name" value="Protein kinase-like (PK-like)"/>
    <property type="match status" value="1"/>
</dbReference>
<dbReference type="InterPro" id="IPR000719">
    <property type="entry name" value="Prot_kinase_dom"/>
</dbReference>
<dbReference type="OrthoDB" id="267381at2759"/>
<evidence type="ECO:0000313" key="11">
    <source>
        <dbReference type="EnsemblMetazoa" id="SCAU008653-PA"/>
    </source>
</evidence>
<keyword evidence="12" id="KW-1185">Reference proteome</keyword>
<dbReference type="Pfam" id="PF00069">
    <property type="entry name" value="Pkinase"/>
    <property type="match status" value="1"/>
</dbReference>
<dbReference type="PROSITE" id="PS00108">
    <property type="entry name" value="PROTEIN_KINASE_ST"/>
    <property type="match status" value="1"/>
</dbReference>
<dbReference type="SMART" id="SM00220">
    <property type="entry name" value="S_TKc"/>
    <property type="match status" value="1"/>
</dbReference>
<proteinExistence type="predicted"/>
<dbReference type="EnsemblMetazoa" id="SCAU008653-RA">
    <property type="protein sequence ID" value="SCAU008653-PA"/>
    <property type="gene ID" value="SCAU008653"/>
</dbReference>
<evidence type="ECO:0000256" key="7">
    <source>
        <dbReference type="ARBA" id="ARBA00022777"/>
    </source>
</evidence>
<name>A0A1I8PJC3_STOCA</name>
<evidence type="ECO:0000256" key="3">
    <source>
        <dbReference type="ARBA" id="ARBA00022490"/>
    </source>
</evidence>
<protein>
    <recommendedName>
        <fullName evidence="2">IkappaB kinase</fullName>
        <ecNumber evidence="2">2.7.11.10</ecNumber>
    </recommendedName>
</protein>
<keyword evidence="6" id="KW-0547">Nucleotide-binding</keyword>
<evidence type="ECO:0000256" key="1">
    <source>
        <dbReference type="ARBA" id="ARBA00004496"/>
    </source>
</evidence>
<dbReference type="VEuPathDB" id="VectorBase:SCAU008653"/>
<dbReference type="InterPro" id="IPR051180">
    <property type="entry name" value="IKK"/>
</dbReference>
<accession>A0A1I8PJC3</accession>
<evidence type="ECO:0000256" key="5">
    <source>
        <dbReference type="ARBA" id="ARBA00022679"/>
    </source>
</evidence>
<evidence type="ECO:0000259" key="10">
    <source>
        <dbReference type="PROSITE" id="PS50011"/>
    </source>
</evidence>
<dbReference type="GO" id="GO:0033209">
    <property type="term" value="P:tumor necrosis factor-mediated signaling pathway"/>
    <property type="evidence" value="ECO:0007669"/>
    <property type="project" value="TreeGrafter"/>
</dbReference>
<keyword evidence="3" id="KW-0963">Cytoplasm</keyword>
<dbReference type="GO" id="GO:0008384">
    <property type="term" value="F:IkappaB kinase activity"/>
    <property type="evidence" value="ECO:0007669"/>
    <property type="project" value="UniProtKB-EC"/>
</dbReference>
<evidence type="ECO:0000256" key="2">
    <source>
        <dbReference type="ARBA" id="ARBA00012442"/>
    </source>
</evidence>
<evidence type="ECO:0000256" key="4">
    <source>
        <dbReference type="ARBA" id="ARBA00022527"/>
    </source>
</evidence>
<dbReference type="PANTHER" id="PTHR22969">
    <property type="entry name" value="IKB KINASE"/>
    <property type="match status" value="1"/>
</dbReference>
<comment type="subcellular location">
    <subcellularLocation>
        <location evidence="1">Cytoplasm</location>
    </subcellularLocation>
</comment>